<dbReference type="SUPFAM" id="SSF52507">
    <property type="entry name" value="Homo-oligomeric flavin-containing Cys decarboxylases, HFCD"/>
    <property type="match status" value="1"/>
</dbReference>
<keyword evidence="3 5" id="KW-0288">FMN</keyword>
<evidence type="ECO:0000256" key="4">
    <source>
        <dbReference type="ARBA" id="ARBA00022679"/>
    </source>
</evidence>
<dbReference type="InterPro" id="IPR036551">
    <property type="entry name" value="Flavin_trans-like"/>
</dbReference>
<dbReference type="Proteomes" id="UP001165263">
    <property type="component" value="Unassembled WGS sequence"/>
</dbReference>
<evidence type="ECO:0000313" key="7">
    <source>
        <dbReference type="EMBL" id="MCS0632214.1"/>
    </source>
</evidence>
<evidence type="ECO:0000256" key="2">
    <source>
        <dbReference type="ARBA" id="ARBA00022630"/>
    </source>
</evidence>
<evidence type="ECO:0000259" key="6">
    <source>
        <dbReference type="Pfam" id="PF02441"/>
    </source>
</evidence>
<feature type="binding site" evidence="5">
    <location>
        <position position="125"/>
    </location>
    <ligand>
        <name>FMN</name>
        <dbReference type="ChEBI" id="CHEBI:58210"/>
    </ligand>
</feature>
<feature type="binding site" evidence="5">
    <location>
        <begin position="90"/>
        <end position="93"/>
    </location>
    <ligand>
        <name>FMN</name>
        <dbReference type="ChEBI" id="CHEBI:58210"/>
    </ligand>
</feature>
<dbReference type="EC" id="2.5.1.129" evidence="5"/>
<dbReference type="Pfam" id="PF02441">
    <property type="entry name" value="Flavoprotein"/>
    <property type="match status" value="1"/>
</dbReference>
<dbReference type="InterPro" id="IPR004507">
    <property type="entry name" value="UbiX-like"/>
</dbReference>
<comment type="similarity">
    <text evidence="5">Belongs to the UbiX/PAD1 family.</text>
</comment>
<dbReference type="PANTHER" id="PTHR43374:SF1">
    <property type="entry name" value="FLAVIN PRENYLTRANSFERASE PAD1, MITOCHONDRIAL"/>
    <property type="match status" value="1"/>
</dbReference>
<keyword evidence="4 5" id="KW-0808">Transferase</keyword>
<feature type="domain" description="Flavoprotein" evidence="6">
    <location>
        <begin position="5"/>
        <end position="175"/>
    </location>
</feature>
<proteinExistence type="inferred from homology"/>
<comment type="function">
    <text evidence="5">Flavin prenyltransferase that catalyzes the synthesis of the prenylated FMN cofactor (prenyl-FMN) for 4-hydroxy-3-polyprenylbenzoic acid decarboxylase UbiD. The prenyltransferase is metal-independent and links a dimethylallyl moiety from dimethylallyl monophosphate (DMAP) to the flavin N5 and C6 atoms of FMN.</text>
</comment>
<keyword evidence="8" id="KW-1185">Reference proteome</keyword>
<gene>
    <name evidence="5" type="primary">ubiX</name>
    <name evidence="7" type="ORF">NX786_23065</name>
</gene>
<protein>
    <recommendedName>
        <fullName evidence="5">Flavin prenyltransferase UbiX</fullName>
        <ecNumber evidence="5">2.5.1.129</ecNumber>
    </recommendedName>
</protein>
<dbReference type="HAMAP" id="MF_01984">
    <property type="entry name" value="ubiX_pad"/>
    <property type="match status" value="1"/>
</dbReference>
<dbReference type="RefSeq" id="WP_259451254.1">
    <property type="nucleotide sequence ID" value="NZ_CP119520.1"/>
</dbReference>
<comment type="caution">
    <text evidence="5">Lacks conserved residue(s) required for the propagation of feature annotation.</text>
</comment>
<feature type="binding site" evidence="5">
    <location>
        <position position="171"/>
    </location>
    <ligand>
        <name>dimethylallyl phosphate</name>
        <dbReference type="ChEBI" id="CHEBI:88052"/>
    </ligand>
</feature>
<dbReference type="PANTHER" id="PTHR43374">
    <property type="entry name" value="FLAVIN PRENYLTRANSFERASE"/>
    <property type="match status" value="1"/>
</dbReference>
<feature type="binding site" evidence="5">
    <location>
        <begin position="12"/>
        <end position="14"/>
    </location>
    <ligand>
        <name>FMN</name>
        <dbReference type="ChEBI" id="CHEBI:58210"/>
    </ligand>
</feature>
<evidence type="ECO:0000256" key="3">
    <source>
        <dbReference type="ARBA" id="ARBA00022643"/>
    </source>
</evidence>
<keyword evidence="2 5" id="KW-0285">Flavoprotein</keyword>
<dbReference type="NCBIfam" id="NF004685">
    <property type="entry name" value="PRK06029.1"/>
    <property type="match status" value="1"/>
</dbReference>
<dbReference type="InterPro" id="IPR003382">
    <property type="entry name" value="Flavoprotein"/>
</dbReference>
<sequence length="197" mass="21041">MSRPRLIVAITGASGAVYGVRLLQALRASGACESHLVMSSSGVMTARQELDMARADIEGLADVVHNVKDIGATIASGSFKSSGMVIAPCSMKTLASIAHGLADNLVSRAADVILKERRRLVLVARETPLNLAHLRNMTAVTEMGGIVFPPVPAFYARPASLDEMVDHTVGRLLDLFDLPHEGLVKRWEGMGKNEAIN</sequence>
<evidence type="ECO:0000256" key="5">
    <source>
        <dbReference type="HAMAP-Rule" id="MF_01984"/>
    </source>
</evidence>
<dbReference type="NCBIfam" id="TIGR00421">
    <property type="entry name" value="ubiX_pad"/>
    <property type="match status" value="1"/>
</dbReference>
<feature type="binding site" evidence="5">
    <location>
        <position position="39"/>
    </location>
    <ligand>
        <name>FMN</name>
        <dbReference type="ChEBI" id="CHEBI:58210"/>
    </ligand>
</feature>
<feature type="binding site" evidence="5">
    <location>
        <position position="155"/>
    </location>
    <ligand>
        <name>dimethylallyl phosphate</name>
        <dbReference type="ChEBI" id="CHEBI:88052"/>
    </ligand>
</feature>
<organism evidence="7 8">
    <name type="scientific">Telluria mixta</name>
    <dbReference type="NCBI Taxonomy" id="34071"/>
    <lineage>
        <taxon>Bacteria</taxon>
        <taxon>Pseudomonadati</taxon>
        <taxon>Pseudomonadota</taxon>
        <taxon>Betaproteobacteria</taxon>
        <taxon>Burkholderiales</taxon>
        <taxon>Oxalobacteraceae</taxon>
        <taxon>Telluria group</taxon>
        <taxon>Telluria</taxon>
    </lineage>
</organism>
<accession>A0ABT2C4A0</accession>
<name>A0ABT2C4A0_9BURK</name>
<dbReference type="Gene3D" id="3.40.50.1950">
    <property type="entry name" value="Flavin prenyltransferase-like"/>
    <property type="match status" value="1"/>
</dbReference>
<evidence type="ECO:0000256" key="1">
    <source>
        <dbReference type="ARBA" id="ARBA00022602"/>
    </source>
</evidence>
<dbReference type="EMBL" id="JANUHC010000009">
    <property type="protein sequence ID" value="MCS0632214.1"/>
    <property type="molecule type" value="Genomic_DNA"/>
</dbReference>
<reference evidence="7" key="1">
    <citation type="submission" date="2022-08" db="EMBL/GenBank/DDBJ databases">
        <title>Reclassification of Massilia species as members of the genera Telluria, Duganella, Pseudoduganella, Mokoshia gen. nov. and Zemynaea gen. nov. using orthogonal and non-orthogonal genome-based approaches.</title>
        <authorList>
            <person name="Bowman J.P."/>
        </authorList>
    </citation>
    <scope>NUCLEOTIDE SEQUENCE</scope>
    <source>
        <strain evidence="7">LMG 11547</strain>
    </source>
</reference>
<comment type="caution">
    <text evidence="7">The sequence shown here is derived from an EMBL/GenBank/DDBJ whole genome shotgun (WGS) entry which is preliminary data.</text>
</comment>
<comment type="catalytic activity">
    <reaction evidence="5">
        <text>dimethylallyl phosphate + FMNH2 = prenylated FMNH2 + phosphate</text>
        <dbReference type="Rhea" id="RHEA:37743"/>
        <dbReference type="ChEBI" id="CHEBI:43474"/>
        <dbReference type="ChEBI" id="CHEBI:57618"/>
        <dbReference type="ChEBI" id="CHEBI:87467"/>
        <dbReference type="ChEBI" id="CHEBI:88052"/>
        <dbReference type="EC" id="2.5.1.129"/>
    </reaction>
</comment>
<evidence type="ECO:0000313" key="8">
    <source>
        <dbReference type="Proteomes" id="UP001165263"/>
    </source>
</evidence>
<keyword evidence="1 5" id="KW-0637">Prenyltransferase</keyword>